<keyword evidence="19" id="KW-0460">Magnesium</keyword>
<protein>
    <recommendedName>
        <fullName evidence="15 19">UDP-N-acetylmuramoyl-L-alanyl-D-glutamate--2,6-diaminopimelate ligase</fullName>
        <ecNumber evidence="14 19">6.3.2.13</ecNumber>
    </recommendedName>
    <alternativeName>
        <fullName evidence="16 19">Meso-A2pm-adding enzyme</fullName>
    </alternativeName>
    <alternativeName>
        <fullName evidence="17 19">Meso-diaminopimelate-adding enzyme</fullName>
    </alternativeName>
    <alternativeName>
        <fullName evidence="18 19">UDP-MurNAc-L-Ala-D-Glu:meso-diaminopimelate ligase</fullName>
    </alternativeName>
    <alternativeName>
        <fullName evidence="19">UDP-MurNAc-tripeptide synthetase</fullName>
    </alternativeName>
    <alternativeName>
        <fullName evidence="19">UDP-N-acetylmuramyl-tripeptide synthetase</fullName>
    </alternativeName>
</protein>
<dbReference type="GO" id="GO:0051301">
    <property type="term" value="P:cell division"/>
    <property type="evidence" value="ECO:0007669"/>
    <property type="project" value="UniProtKB-KW"/>
</dbReference>
<evidence type="ECO:0000256" key="1">
    <source>
        <dbReference type="ARBA" id="ARBA00004752"/>
    </source>
</evidence>
<evidence type="ECO:0000256" key="16">
    <source>
        <dbReference type="ARBA" id="ARBA00075482"/>
    </source>
</evidence>
<evidence type="ECO:0000256" key="6">
    <source>
        <dbReference type="ARBA" id="ARBA00022741"/>
    </source>
</evidence>
<dbReference type="Gene3D" id="3.90.190.20">
    <property type="entry name" value="Mur ligase, C-terminal domain"/>
    <property type="match status" value="1"/>
</dbReference>
<dbReference type="GO" id="GO:0000287">
    <property type="term" value="F:magnesium ion binding"/>
    <property type="evidence" value="ECO:0007669"/>
    <property type="project" value="UniProtKB-UniRule"/>
</dbReference>
<gene>
    <name evidence="19" type="primary">murE</name>
    <name evidence="24" type="ORF">cpu_02800</name>
</gene>
<keyword evidence="25" id="KW-1185">Reference proteome</keyword>
<comment type="caution">
    <text evidence="19">Lacks conserved residue(s) required for the propagation of feature annotation.</text>
</comment>
<evidence type="ECO:0000256" key="18">
    <source>
        <dbReference type="ARBA" id="ARBA00081560"/>
    </source>
</evidence>
<evidence type="ECO:0000313" key="24">
    <source>
        <dbReference type="EMBL" id="GAV21770.1"/>
    </source>
</evidence>
<dbReference type="InterPro" id="IPR036615">
    <property type="entry name" value="Mur_ligase_C_dom_sf"/>
</dbReference>
<dbReference type="InterPro" id="IPR005761">
    <property type="entry name" value="UDP-N-AcMur-Glu-dNH2Pim_ligase"/>
</dbReference>
<dbReference type="NCBIfam" id="TIGR01085">
    <property type="entry name" value="murE"/>
    <property type="match status" value="1"/>
</dbReference>
<keyword evidence="3 19" id="KW-0963">Cytoplasm</keyword>
<dbReference type="Gene3D" id="3.40.1190.10">
    <property type="entry name" value="Mur-like, catalytic domain"/>
    <property type="match status" value="1"/>
</dbReference>
<comment type="caution">
    <text evidence="24">The sequence shown here is derived from an EMBL/GenBank/DDBJ whole genome shotgun (WGS) entry which is preliminary data.</text>
</comment>
<evidence type="ECO:0000256" key="3">
    <source>
        <dbReference type="ARBA" id="ARBA00022490"/>
    </source>
</evidence>
<dbReference type="GO" id="GO:0071555">
    <property type="term" value="P:cell wall organization"/>
    <property type="evidence" value="ECO:0007669"/>
    <property type="project" value="UniProtKB-KW"/>
</dbReference>
<dbReference type="RefSeq" id="WP_077177136.1">
    <property type="nucleotide sequence ID" value="NZ_BDJK01000006.1"/>
</dbReference>
<keyword evidence="5 19" id="KW-0132">Cell division</keyword>
<comment type="subcellular location">
    <subcellularLocation>
        <location evidence="19 20">Cytoplasm</location>
    </subcellularLocation>
</comment>
<feature type="binding site" evidence="19">
    <location>
        <begin position="113"/>
        <end position="119"/>
    </location>
    <ligand>
        <name>ATP</name>
        <dbReference type="ChEBI" id="CHEBI:30616"/>
    </ligand>
</feature>
<feature type="binding site" evidence="19">
    <location>
        <position position="384"/>
    </location>
    <ligand>
        <name>meso-2,6-diaminopimelate</name>
        <dbReference type="ChEBI" id="CHEBI:57791"/>
    </ligand>
</feature>
<feature type="domain" description="Mur ligase N-terminal catalytic" evidence="21">
    <location>
        <begin position="25"/>
        <end position="99"/>
    </location>
</feature>
<feature type="domain" description="Mur ligase central" evidence="23">
    <location>
        <begin position="111"/>
        <end position="312"/>
    </location>
</feature>
<keyword evidence="8 19" id="KW-0133">Cell shape</keyword>
<feature type="binding site" evidence="19">
    <location>
        <position position="465"/>
    </location>
    <ligand>
        <name>meso-2,6-diaminopimelate</name>
        <dbReference type="ChEBI" id="CHEBI:57791"/>
    </ligand>
</feature>
<evidence type="ECO:0000256" key="5">
    <source>
        <dbReference type="ARBA" id="ARBA00022618"/>
    </source>
</evidence>
<evidence type="ECO:0000256" key="12">
    <source>
        <dbReference type="ARBA" id="ARBA00050251"/>
    </source>
</evidence>
<dbReference type="EMBL" id="BDJK01000006">
    <property type="protein sequence ID" value="GAV21770.1"/>
    <property type="molecule type" value="Genomic_DNA"/>
</dbReference>
<feature type="binding site" evidence="19">
    <location>
        <position position="33"/>
    </location>
    <ligand>
        <name>UDP-N-acetyl-alpha-D-muramoyl-L-alanyl-D-glutamate</name>
        <dbReference type="ChEBI" id="CHEBI:83900"/>
    </ligand>
</feature>
<dbReference type="Gene3D" id="3.40.1390.10">
    <property type="entry name" value="MurE/MurF, N-terminal domain"/>
    <property type="match status" value="1"/>
</dbReference>
<dbReference type="OrthoDB" id="9800958at2"/>
<dbReference type="PANTHER" id="PTHR23135">
    <property type="entry name" value="MUR LIGASE FAMILY MEMBER"/>
    <property type="match status" value="1"/>
</dbReference>
<feature type="modified residue" description="N6-carboxylysine" evidence="19">
    <location>
        <position position="222"/>
    </location>
</feature>
<evidence type="ECO:0000256" key="19">
    <source>
        <dbReference type="HAMAP-Rule" id="MF_00208"/>
    </source>
</evidence>
<dbReference type="InterPro" id="IPR013221">
    <property type="entry name" value="Mur_ligase_cen"/>
</dbReference>
<dbReference type="InterPro" id="IPR018109">
    <property type="entry name" value="Folylpolyglutamate_synth_CS"/>
</dbReference>
<evidence type="ECO:0000256" key="20">
    <source>
        <dbReference type="RuleBase" id="RU004135"/>
    </source>
</evidence>
<dbReference type="GO" id="GO:0008765">
    <property type="term" value="F:UDP-N-acetylmuramoylalanyl-D-glutamate-2,6-diaminopimelate ligase activity"/>
    <property type="evidence" value="ECO:0007669"/>
    <property type="project" value="UniProtKB-UniRule"/>
</dbReference>
<keyword evidence="4 19" id="KW-0436">Ligase</keyword>
<comment type="cofactor">
    <cofactor evidence="19">
        <name>Mg(2+)</name>
        <dbReference type="ChEBI" id="CHEBI:18420"/>
    </cofactor>
</comment>
<evidence type="ECO:0000256" key="13">
    <source>
        <dbReference type="ARBA" id="ARBA00056782"/>
    </source>
</evidence>
<feature type="binding site" evidence="19">
    <location>
        <position position="461"/>
    </location>
    <ligand>
        <name>meso-2,6-diaminopimelate</name>
        <dbReference type="ChEBI" id="CHEBI:57791"/>
    </ligand>
</feature>
<evidence type="ECO:0000256" key="14">
    <source>
        <dbReference type="ARBA" id="ARBA00066633"/>
    </source>
</evidence>
<dbReference type="SUPFAM" id="SSF53623">
    <property type="entry name" value="MurD-like peptide ligases, catalytic domain"/>
    <property type="match status" value="1"/>
</dbReference>
<dbReference type="NCBIfam" id="NF001126">
    <property type="entry name" value="PRK00139.1-4"/>
    <property type="match status" value="1"/>
</dbReference>
<dbReference type="PROSITE" id="PS01011">
    <property type="entry name" value="FOLYLPOLYGLU_SYNT_1"/>
    <property type="match status" value="1"/>
</dbReference>
<feature type="domain" description="Mur ligase C-terminal" evidence="22">
    <location>
        <begin position="335"/>
        <end position="463"/>
    </location>
</feature>
<comment type="pathway">
    <text evidence="1 19 20">Cell wall biogenesis; peptidoglycan biosynthesis.</text>
</comment>
<feature type="binding site" evidence="19">
    <location>
        <position position="190"/>
    </location>
    <ligand>
        <name>UDP-N-acetyl-alpha-D-muramoyl-L-alanyl-D-glutamate</name>
        <dbReference type="ChEBI" id="CHEBI:83900"/>
    </ligand>
</feature>
<dbReference type="InterPro" id="IPR036565">
    <property type="entry name" value="Mur-like_cat_sf"/>
</dbReference>
<evidence type="ECO:0000256" key="8">
    <source>
        <dbReference type="ARBA" id="ARBA00022960"/>
    </source>
</evidence>
<evidence type="ECO:0000256" key="4">
    <source>
        <dbReference type="ARBA" id="ARBA00022598"/>
    </source>
</evidence>
<comment type="PTM">
    <text evidence="19">Carboxylation is probably crucial for Mg(2+) binding and, consequently, for the gamma-phosphate positioning of ATP.</text>
</comment>
<dbReference type="AlphaFoldDB" id="A0A1L8CS73"/>
<keyword evidence="9 19" id="KW-0573">Peptidoglycan synthesis</keyword>
<dbReference type="Pfam" id="PF01225">
    <property type="entry name" value="Mur_ligase"/>
    <property type="match status" value="1"/>
</dbReference>
<dbReference type="GO" id="GO:0005737">
    <property type="term" value="C:cytoplasm"/>
    <property type="evidence" value="ECO:0007669"/>
    <property type="project" value="UniProtKB-SubCell"/>
</dbReference>
<dbReference type="GO" id="GO:0004326">
    <property type="term" value="F:tetrahydrofolylpolyglutamate synthase activity"/>
    <property type="evidence" value="ECO:0007669"/>
    <property type="project" value="InterPro"/>
</dbReference>
<evidence type="ECO:0000259" key="21">
    <source>
        <dbReference type="Pfam" id="PF01225"/>
    </source>
</evidence>
<dbReference type="Pfam" id="PF02875">
    <property type="entry name" value="Mur_ligase_C"/>
    <property type="match status" value="1"/>
</dbReference>
<sequence length="491" mass="54630">MKLANFVEILKQEIKKEVITFSNLEVTGIEHDSRKVQPGYIFVAIRGYAVDGHDFIAEVVAKQPSLIVAEEERPEIEKVNYLLVKDSRRALALLARTFYGNPTAKLGVIGVTGTNGKTTVTHLIVSLLERLGYRTGLIGTVYNRIGEKILPVTNTTPDALSLQRLLAEMVVDGVSYVAMEVSSHALALQRVWGIEFKTGVFTNLTQDHLDFHETMENYFNAKKMLFEILADQKTFPGVINLDDPYGQRILKEVSHSFITYGIKEKADVRAKNIKLTNNGTTFTLYHQQGEYPVNLKLLGLFNVYNTLAAVAALMALGFPLDLIVQNLPFLNPVPGRFELIDEGQEFAVIVDYAHTPDGLENILQSVRAITAGRVISVFGCGGDRDRTKRPKMGEISAKLADITIITSDNPRTEDPEAIINEIEKGVLETPNRVYLKEVDRKKAIKTALLMAKPGDTVVIAGKGHEDYQIIGTTKYPFDDRVVAREILRGEQ</sequence>
<evidence type="ECO:0000256" key="9">
    <source>
        <dbReference type="ARBA" id="ARBA00022984"/>
    </source>
</evidence>
<keyword evidence="10 19" id="KW-0131">Cell cycle</keyword>
<dbReference type="HAMAP" id="MF_00208">
    <property type="entry name" value="MurE"/>
    <property type="match status" value="1"/>
</dbReference>
<dbReference type="NCBIfam" id="NF001124">
    <property type="entry name" value="PRK00139.1-2"/>
    <property type="match status" value="1"/>
</dbReference>
<dbReference type="InterPro" id="IPR000713">
    <property type="entry name" value="Mur_ligase_N"/>
</dbReference>
<dbReference type="GO" id="GO:0005524">
    <property type="term" value="F:ATP binding"/>
    <property type="evidence" value="ECO:0007669"/>
    <property type="project" value="UniProtKB-UniRule"/>
</dbReference>
<dbReference type="SUPFAM" id="SSF53244">
    <property type="entry name" value="MurD-like peptide ligases, peptide-binding domain"/>
    <property type="match status" value="1"/>
</dbReference>
<dbReference type="UniPathway" id="UPA00219"/>
<dbReference type="Pfam" id="PF08245">
    <property type="entry name" value="Mur_ligase_M"/>
    <property type="match status" value="1"/>
</dbReference>
<dbReference type="GO" id="GO:0008360">
    <property type="term" value="P:regulation of cell shape"/>
    <property type="evidence" value="ECO:0007669"/>
    <property type="project" value="UniProtKB-KW"/>
</dbReference>
<dbReference type="EC" id="6.3.2.13" evidence="14 19"/>
<feature type="short sequence motif" description="Meso-diaminopimelate recognition motif" evidence="19">
    <location>
        <begin position="408"/>
        <end position="411"/>
    </location>
</feature>
<dbReference type="FunFam" id="3.90.190.20:FF:000006">
    <property type="entry name" value="UDP-N-acetylmuramoyl-L-alanyl-D-glutamate--2,6-diaminopimelate ligase"/>
    <property type="match status" value="1"/>
</dbReference>
<dbReference type="PANTHER" id="PTHR23135:SF4">
    <property type="entry name" value="UDP-N-ACETYLMURAMOYL-L-ALANYL-D-GLUTAMATE--2,6-DIAMINOPIMELATE LIGASE MURE HOMOLOG, CHLOROPLASTIC"/>
    <property type="match status" value="1"/>
</dbReference>
<keyword evidence="7 19" id="KW-0067">ATP-binding</keyword>
<keyword evidence="6 19" id="KW-0547">Nucleotide-binding</keyword>
<evidence type="ECO:0000259" key="22">
    <source>
        <dbReference type="Pfam" id="PF02875"/>
    </source>
</evidence>
<dbReference type="Proteomes" id="UP000187485">
    <property type="component" value="Unassembled WGS sequence"/>
</dbReference>
<feature type="binding site" evidence="19">
    <location>
        <begin position="408"/>
        <end position="411"/>
    </location>
    <ligand>
        <name>meso-2,6-diaminopimelate</name>
        <dbReference type="ChEBI" id="CHEBI:57791"/>
    </ligand>
</feature>
<name>A0A1L8CS73_9THEO</name>
<dbReference type="InterPro" id="IPR035911">
    <property type="entry name" value="MurE/MurF_N"/>
</dbReference>
<comment type="function">
    <text evidence="13 19">Catalyzes the addition of meso-diaminopimelic acid to the nucleotide precursor UDP-N-acetylmuramoyl-L-alanyl-D-glutamate (UMAG) in the biosynthesis of bacterial cell-wall peptidoglycan.</text>
</comment>
<organism evidence="24 25">
    <name type="scientific">Carboxydothermus pertinax</name>
    <dbReference type="NCBI Taxonomy" id="870242"/>
    <lineage>
        <taxon>Bacteria</taxon>
        <taxon>Bacillati</taxon>
        <taxon>Bacillota</taxon>
        <taxon>Clostridia</taxon>
        <taxon>Thermoanaerobacterales</taxon>
        <taxon>Thermoanaerobacteraceae</taxon>
        <taxon>Carboxydothermus</taxon>
    </lineage>
</organism>
<feature type="binding site" evidence="19">
    <location>
        <begin position="155"/>
        <end position="156"/>
    </location>
    <ligand>
        <name>UDP-N-acetyl-alpha-D-muramoyl-L-alanyl-D-glutamate</name>
        <dbReference type="ChEBI" id="CHEBI:83900"/>
    </ligand>
</feature>
<evidence type="ECO:0000256" key="15">
    <source>
        <dbReference type="ARBA" id="ARBA00072883"/>
    </source>
</evidence>
<dbReference type="InterPro" id="IPR004101">
    <property type="entry name" value="Mur_ligase_C"/>
</dbReference>
<reference evidence="25" key="1">
    <citation type="submission" date="2016-12" db="EMBL/GenBank/DDBJ databases">
        <title>Draft Genome Sequences od Carboxydothermus pertinax and islandicus, Hydrogenogenic Carboxydotrophic Bacteria.</title>
        <authorList>
            <person name="Fukuyama Y."/>
            <person name="Ohmae K."/>
            <person name="Yoneda Y."/>
            <person name="Yoshida T."/>
            <person name="Sako Y."/>
        </authorList>
    </citation>
    <scope>NUCLEOTIDE SEQUENCE [LARGE SCALE GENOMIC DNA]</scope>
    <source>
        <strain evidence="25">Ug1</strain>
    </source>
</reference>
<comment type="similarity">
    <text evidence="2 19">Belongs to the MurCDEF family. MurE subfamily.</text>
</comment>
<evidence type="ECO:0000256" key="10">
    <source>
        <dbReference type="ARBA" id="ARBA00023306"/>
    </source>
</evidence>
<evidence type="ECO:0000313" key="25">
    <source>
        <dbReference type="Proteomes" id="UP000187485"/>
    </source>
</evidence>
<evidence type="ECO:0000256" key="2">
    <source>
        <dbReference type="ARBA" id="ARBA00005898"/>
    </source>
</evidence>
<comment type="catalytic activity">
    <reaction evidence="12 19">
        <text>UDP-N-acetyl-alpha-D-muramoyl-L-alanyl-D-glutamate + meso-2,6-diaminopimelate + ATP = UDP-N-acetyl-alpha-D-muramoyl-L-alanyl-gamma-D-glutamyl-meso-2,6-diaminopimelate + ADP + phosphate + H(+)</text>
        <dbReference type="Rhea" id="RHEA:23676"/>
        <dbReference type="ChEBI" id="CHEBI:15378"/>
        <dbReference type="ChEBI" id="CHEBI:30616"/>
        <dbReference type="ChEBI" id="CHEBI:43474"/>
        <dbReference type="ChEBI" id="CHEBI:57791"/>
        <dbReference type="ChEBI" id="CHEBI:83900"/>
        <dbReference type="ChEBI" id="CHEBI:83905"/>
        <dbReference type="ChEBI" id="CHEBI:456216"/>
        <dbReference type="EC" id="6.3.2.13"/>
    </reaction>
</comment>
<feature type="binding site" evidence="19">
    <location>
        <position position="154"/>
    </location>
    <ligand>
        <name>UDP-N-acetyl-alpha-D-muramoyl-L-alanyl-D-glutamate</name>
        <dbReference type="ChEBI" id="CHEBI:83900"/>
    </ligand>
</feature>
<feature type="binding site" evidence="19">
    <location>
        <position position="182"/>
    </location>
    <ligand>
        <name>UDP-N-acetyl-alpha-D-muramoyl-L-alanyl-D-glutamate</name>
        <dbReference type="ChEBI" id="CHEBI:83900"/>
    </ligand>
</feature>
<dbReference type="SUPFAM" id="SSF63418">
    <property type="entry name" value="MurE/MurF N-terminal domain"/>
    <property type="match status" value="1"/>
</dbReference>
<accession>A0A1L8CS73</accession>
<proteinExistence type="inferred from homology"/>
<evidence type="ECO:0000259" key="23">
    <source>
        <dbReference type="Pfam" id="PF08245"/>
    </source>
</evidence>
<keyword evidence="11 19" id="KW-0961">Cell wall biogenesis/degradation</keyword>
<dbReference type="GO" id="GO:0009252">
    <property type="term" value="P:peptidoglycan biosynthetic process"/>
    <property type="evidence" value="ECO:0007669"/>
    <property type="project" value="UniProtKB-UniRule"/>
</dbReference>
<evidence type="ECO:0000256" key="17">
    <source>
        <dbReference type="ARBA" id="ARBA00076158"/>
    </source>
</evidence>
<evidence type="ECO:0000256" key="11">
    <source>
        <dbReference type="ARBA" id="ARBA00023316"/>
    </source>
</evidence>
<dbReference type="STRING" id="870242.cpu_02800"/>
<evidence type="ECO:0000256" key="7">
    <source>
        <dbReference type="ARBA" id="ARBA00022840"/>
    </source>
</evidence>